<proteinExistence type="predicted"/>
<protein>
    <recommendedName>
        <fullName evidence="5">Secreted protein</fullName>
    </recommendedName>
</protein>
<dbReference type="EMBL" id="QCZH01000022">
    <property type="protein sequence ID" value="PWA07128.1"/>
    <property type="molecule type" value="Genomic_DNA"/>
</dbReference>
<gene>
    <name evidence="3" type="ORF">DB891_14770</name>
</gene>
<evidence type="ECO:0000313" key="3">
    <source>
        <dbReference type="EMBL" id="PWA07128.1"/>
    </source>
</evidence>
<feature type="region of interest" description="Disordered" evidence="1">
    <location>
        <begin position="28"/>
        <end position="48"/>
    </location>
</feature>
<keyword evidence="2" id="KW-0732">Signal</keyword>
<keyword evidence="4" id="KW-1185">Reference proteome</keyword>
<evidence type="ECO:0008006" key="5">
    <source>
        <dbReference type="Google" id="ProtNLM"/>
    </source>
</evidence>
<reference evidence="3 4" key="1">
    <citation type="submission" date="2018-04" db="EMBL/GenBank/DDBJ databases">
        <title>Flavobacterium sp. nov., isolated from glacier ice.</title>
        <authorList>
            <person name="Liu Q."/>
            <person name="Xin Y.-H."/>
        </authorList>
    </citation>
    <scope>NUCLEOTIDE SEQUENCE [LARGE SCALE GENOMIC DNA]</scope>
    <source>
        <strain evidence="3 4">LB2P30</strain>
    </source>
</reference>
<name>A0A2U1JQM3_9FLAO</name>
<dbReference type="AlphaFoldDB" id="A0A2U1JQM3"/>
<evidence type="ECO:0000313" key="4">
    <source>
        <dbReference type="Proteomes" id="UP000245618"/>
    </source>
</evidence>
<comment type="caution">
    <text evidence="3">The sequence shown here is derived from an EMBL/GenBank/DDBJ whole genome shotgun (WGS) entry which is preliminary data.</text>
</comment>
<evidence type="ECO:0000256" key="1">
    <source>
        <dbReference type="SAM" id="MobiDB-lite"/>
    </source>
</evidence>
<dbReference type="Proteomes" id="UP000245618">
    <property type="component" value="Unassembled WGS sequence"/>
</dbReference>
<feature type="chain" id="PRO_5015432879" description="Secreted protein" evidence="2">
    <location>
        <begin position="20"/>
        <end position="227"/>
    </location>
</feature>
<feature type="signal peptide" evidence="2">
    <location>
        <begin position="1"/>
        <end position="19"/>
    </location>
</feature>
<organism evidence="3 4">
    <name type="scientific">Flavobacterium laiguense</name>
    <dbReference type="NCBI Taxonomy" id="2169409"/>
    <lineage>
        <taxon>Bacteria</taxon>
        <taxon>Pseudomonadati</taxon>
        <taxon>Bacteroidota</taxon>
        <taxon>Flavobacteriia</taxon>
        <taxon>Flavobacteriales</taxon>
        <taxon>Flavobacteriaceae</taxon>
        <taxon>Flavobacterium</taxon>
    </lineage>
</organism>
<evidence type="ECO:0000256" key="2">
    <source>
        <dbReference type="SAM" id="SignalP"/>
    </source>
</evidence>
<sequence length="227" mass="25723">MKHFYFFVFLMGFMTSSYAQFESSKKFKAIPPSNTSPKPEKKATLPPTTDFPVIIPPNVYKSPDIIKSPPNPVSSYQIGKPSEISMIPKNNGFINPGDEIRDRLNQKTDRQEGIEYRRNQSLGTYKTKSISAKVMYRDAQYVDGDLIRVYLNGRIIESQVYLDSSFKGFEIVLEKGFNKIDFEALNQGDSGPNTAEFKVYDDQEKLVSASEWNLGTGFKASIIIVKE</sequence>
<accession>A0A2U1JQM3</accession>
<dbReference type="OrthoDB" id="1148517at2"/>